<dbReference type="SUPFAM" id="SSF53850">
    <property type="entry name" value="Periplasmic binding protein-like II"/>
    <property type="match status" value="1"/>
</dbReference>
<evidence type="ECO:0008006" key="2">
    <source>
        <dbReference type="Google" id="ProtNLM"/>
    </source>
</evidence>
<accession>A0A645BWG1</accession>
<dbReference type="Gene3D" id="3.40.190.150">
    <property type="entry name" value="Bordetella uptake gene, domain 1"/>
    <property type="match status" value="1"/>
</dbReference>
<organism evidence="1">
    <name type="scientific">bioreactor metagenome</name>
    <dbReference type="NCBI Taxonomy" id="1076179"/>
    <lineage>
        <taxon>unclassified sequences</taxon>
        <taxon>metagenomes</taxon>
        <taxon>ecological metagenomes</taxon>
    </lineage>
</organism>
<dbReference type="CDD" id="cd07012">
    <property type="entry name" value="PBP2_Bug_TTT"/>
    <property type="match status" value="1"/>
</dbReference>
<dbReference type="InterPro" id="IPR005064">
    <property type="entry name" value="BUG"/>
</dbReference>
<dbReference type="Pfam" id="PF03401">
    <property type="entry name" value="TctC"/>
    <property type="match status" value="1"/>
</dbReference>
<dbReference type="EMBL" id="VSSQ01022572">
    <property type="protein sequence ID" value="MPM68971.1"/>
    <property type="molecule type" value="Genomic_DNA"/>
</dbReference>
<sequence length="334" mass="35158">MKKAILALILISLVLGSVFAQAEAEKYPVRDITTIAIMAPGGGTDLVARVLSAEMGKAMGVNINVTNITGASGTVGMEEILKRPADGYTLGGIPETIATTAAMGYWNKSVDVFDYFILGGSPDLISVAGDSPYNTLEELMAAAKKAPKQIKAAAAANGGMHHINLASFEKGAGVAFNYIPYEGSIPSQNAVLSKEVDVVVTTIAEQAPLIKAGKLKPLAMLIPETFTFEGKVIPSAFDSVEGLDRYLPIPQTIGLGVNKNAPQFVKDKLVAAFKTAMQSEGVKKFAGDNYYVVSGLYGEEASANMRKLESLFAWALADLGIAKQDPASLGIPRP</sequence>
<reference evidence="1" key="1">
    <citation type="submission" date="2019-08" db="EMBL/GenBank/DDBJ databases">
        <authorList>
            <person name="Kucharzyk K."/>
            <person name="Murdoch R.W."/>
            <person name="Higgins S."/>
            <person name="Loffler F."/>
        </authorList>
    </citation>
    <scope>NUCLEOTIDE SEQUENCE</scope>
</reference>
<dbReference type="PANTHER" id="PTHR42928:SF5">
    <property type="entry name" value="BLR1237 PROTEIN"/>
    <property type="match status" value="1"/>
</dbReference>
<protein>
    <recommendedName>
        <fullName evidence="2">Tripartite tricarboxylate transporter family receptor</fullName>
    </recommendedName>
</protein>
<gene>
    <name evidence="1" type="ORF">SDC9_115908</name>
</gene>
<name>A0A645BWG1_9ZZZZ</name>
<dbReference type="AlphaFoldDB" id="A0A645BWG1"/>
<evidence type="ECO:0000313" key="1">
    <source>
        <dbReference type="EMBL" id="MPM68971.1"/>
    </source>
</evidence>
<dbReference type="PIRSF" id="PIRSF017082">
    <property type="entry name" value="YflP"/>
    <property type="match status" value="1"/>
</dbReference>
<proteinExistence type="predicted"/>
<dbReference type="InterPro" id="IPR042100">
    <property type="entry name" value="Bug_dom1"/>
</dbReference>
<comment type="caution">
    <text evidence="1">The sequence shown here is derived from an EMBL/GenBank/DDBJ whole genome shotgun (WGS) entry which is preliminary data.</text>
</comment>
<dbReference type="Gene3D" id="3.40.190.10">
    <property type="entry name" value="Periplasmic binding protein-like II"/>
    <property type="match status" value="1"/>
</dbReference>
<dbReference type="PANTHER" id="PTHR42928">
    <property type="entry name" value="TRICARBOXYLATE-BINDING PROTEIN"/>
    <property type="match status" value="1"/>
</dbReference>